<dbReference type="PANTHER" id="PTHR12027:SF98">
    <property type="entry name" value="PROTEIN WNT"/>
    <property type="match status" value="1"/>
</dbReference>
<keyword evidence="10" id="KW-0449">Lipoprotein</keyword>
<evidence type="ECO:0000313" key="13">
    <source>
        <dbReference type="EnsemblMetazoa" id="HelroP83478"/>
    </source>
</evidence>
<dbReference type="Pfam" id="PF00110">
    <property type="entry name" value="wnt"/>
    <property type="match status" value="2"/>
</dbReference>
<dbReference type="OrthoDB" id="5945655at2759"/>
<dbReference type="GO" id="GO:0060070">
    <property type="term" value="P:canonical Wnt signaling pathway"/>
    <property type="evidence" value="ECO:0000318"/>
    <property type="project" value="GO_Central"/>
</dbReference>
<dbReference type="OMA" id="INAHNRN"/>
<evidence type="ECO:0000313" key="14">
    <source>
        <dbReference type="Proteomes" id="UP000015101"/>
    </source>
</evidence>
<dbReference type="EnsemblMetazoa" id="HelroT83478">
    <property type="protein sequence ID" value="HelroP83478"/>
    <property type="gene ID" value="HelroG83478"/>
</dbReference>
<keyword evidence="9" id="KW-0325">Glycoprotein</keyword>
<dbReference type="RefSeq" id="XP_009021811.1">
    <property type="nucleotide sequence ID" value="XM_009023563.1"/>
</dbReference>
<dbReference type="GO" id="GO:0016477">
    <property type="term" value="P:cell migration"/>
    <property type="evidence" value="ECO:0007669"/>
    <property type="project" value="UniProtKB-ARBA"/>
</dbReference>
<evidence type="ECO:0000256" key="10">
    <source>
        <dbReference type="ARBA" id="ARBA00023288"/>
    </source>
</evidence>
<keyword evidence="3 11" id="KW-0217">Developmental protein</keyword>
<gene>
    <name evidence="13" type="primary">20216208</name>
    <name evidence="12" type="ORF">HELRODRAFT_83478</name>
</gene>
<dbReference type="GO" id="GO:0005109">
    <property type="term" value="F:frizzled binding"/>
    <property type="evidence" value="ECO:0000318"/>
    <property type="project" value="GO_Central"/>
</dbReference>
<reference evidence="12 14" key="2">
    <citation type="journal article" date="2013" name="Nature">
        <title>Insights into bilaterian evolution from three spiralian genomes.</title>
        <authorList>
            <person name="Simakov O."/>
            <person name="Marletaz F."/>
            <person name="Cho S.J."/>
            <person name="Edsinger-Gonzales E."/>
            <person name="Havlak P."/>
            <person name="Hellsten U."/>
            <person name="Kuo D.H."/>
            <person name="Larsson T."/>
            <person name="Lv J."/>
            <person name="Arendt D."/>
            <person name="Savage R."/>
            <person name="Osoegawa K."/>
            <person name="de Jong P."/>
            <person name="Grimwood J."/>
            <person name="Chapman J.A."/>
            <person name="Shapiro H."/>
            <person name="Aerts A."/>
            <person name="Otillar R.P."/>
            <person name="Terry A.Y."/>
            <person name="Boore J.L."/>
            <person name="Grigoriev I.V."/>
            <person name="Lindberg D.R."/>
            <person name="Seaver E.C."/>
            <person name="Weisblat D.A."/>
            <person name="Putnam N.H."/>
            <person name="Rokhsar D.S."/>
        </authorList>
    </citation>
    <scope>NUCLEOTIDE SEQUENCE</scope>
</reference>
<keyword evidence="6 11" id="KW-0879">Wnt signaling pathway</keyword>
<evidence type="ECO:0000256" key="1">
    <source>
        <dbReference type="ARBA" id="ARBA00004498"/>
    </source>
</evidence>
<evidence type="ECO:0000256" key="6">
    <source>
        <dbReference type="ARBA" id="ARBA00022687"/>
    </source>
</evidence>
<dbReference type="Proteomes" id="UP000015101">
    <property type="component" value="Unassembled WGS sequence"/>
</dbReference>
<dbReference type="InterPro" id="IPR018161">
    <property type="entry name" value="Wnt_CS"/>
</dbReference>
<dbReference type="GO" id="GO:0030182">
    <property type="term" value="P:neuron differentiation"/>
    <property type="evidence" value="ECO:0000318"/>
    <property type="project" value="GO_Central"/>
</dbReference>
<dbReference type="InParanoid" id="T1G560"/>
<keyword evidence="5" id="KW-0272">Extracellular matrix</keyword>
<evidence type="ECO:0000256" key="5">
    <source>
        <dbReference type="ARBA" id="ARBA00022530"/>
    </source>
</evidence>
<organism evidence="13 14">
    <name type="scientific">Helobdella robusta</name>
    <name type="common">Californian leech</name>
    <dbReference type="NCBI Taxonomy" id="6412"/>
    <lineage>
        <taxon>Eukaryota</taxon>
        <taxon>Metazoa</taxon>
        <taxon>Spiralia</taxon>
        <taxon>Lophotrochozoa</taxon>
        <taxon>Annelida</taxon>
        <taxon>Clitellata</taxon>
        <taxon>Hirudinea</taxon>
        <taxon>Rhynchobdellida</taxon>
        <taxon>Glossiphoniidae</taxon>
        <taxon>Helobdella</taxon>
    </lineage>
</organism>
<dbReference type="STRING" id="6412.T1G560"/>
<name>T1G560_HELRO</name>
<evidence type="ECO:0000256" key="11">
    <source>
        <dbReference type="RuleBase" id="RU003500"/>
    </source>
</evidence>
<dbReference type="Gene3D" id="3.30.2460.20">
    <property type="match status" value="1"/>
</dbReference>
<dbReference type="GO" id="GO:0005615">
    <property type="term" value="C:extracellular space"/>
    <property type="evidence" value="ECO:0000318"/>
    <property type="project" value="GO_Central"/>
</dbReference>
<evidence type="ECO:0000256" key="4">
    <source>
        <dbReference type="ARBA" id="ARBA00022525"/>
    </source>
</evidence>
<accession>T1G560</accession>
<dbReference type="KEGG" id="hro:HELRODRAFT_83478"/>
<dbReference type="SMART" id="SM00097">
    <property type="entry name" value="WNT1"/>
    <property type="match status" value="1"/>
</dbReference>
<dbReference type="CTD" id="20216208"/>
<dbReference type="InterPro" id="IPR043158">
    <property type="entry name" value="Wnt_C"/>
</dbReference>
<reference evidence="13" key="3">
    <citation type="submission" date="2015-06" db="UniProtKB">
        <authorList>
            <consortium name="EnsemblMetazoa"/>
        </authorList>
    </citation>
    <scope>IDENTIFICATION</scope>
</reference>
<sequence length="252" mass="28357">MLCRSIIGRLSPAHHYFCLRHHDVTEVAILGLRIALSECRYQFKNELWDCTNVMYHRALGKQISDPKKGFKESSVIFALLGASVSTQISRACSAGDLQYSLKKMAIVRCKCHGVSGSCQLKTCWKVAPDFRRVADVIKTKFKMAVRVGAFATNTIEYKIKNLSPKKFKDSLIYTQNSPNFCNPEPKLKILGTTGRQCNASSLDDNDCGSICCGRGFDIVVKTIVKKCLCKFKWCCAVVCRKCFVRRWVAICK</sequence>
<dbReference type="HOGENOM" id="CLU_033039_1_4_1"/>
<reference evidence="14" key="1">
    <citation type="submission" date="2012-12" db="EMBL/GenBank/DDBJ databases">
        <authorList>
            <person name="Hellsten U."/>
            <person name="Grimwood J."/>
            <person name="Chapman J.A."/>
            <person name="Shapiro H."/>
            <person name="Aerts A."/>
            <person name="Otillar R.P."/>
            <person name="Terry A.Y."/>
            <person name="Boore J.L."/>
            <person name="Simakov O."/>
            <person name="Marletaz F."/>
            <person name="Cho S.-J."/>
            <person name="Edsinger-Gonzales E."/>
            <person name="Havlak P."/>
            <person name="Kuo D.-H."/>
            <person name="Larsson T."/>
            <person name="Lv J."/>
            <person name="Arendt D."/>
            <person name="Savage R."/>
            <person name="Osoegawa K."/>
            <person name="de Jong P."/>
            <person name="Lindberg D.R."/>
            <person name="Seaver E.C."/>
            <person name="Weisblat D.A."/>
            <person name="Putnam N.H."/>
            <person name="Grigoriev I.V."/>
            <person name="Rokhsar D.S."/>
        </authorList>
    </citation>
    <scope>NUCLEOTIDE SEQUENCE</scope>
</reference>
<comment type="subcellular location">
    <subcellularLocation>
        <location evidence="1 11">Secreted</location>
        <location evidence="1 11">Extracellular space</location>
        <location evidence="1 11">Extracellular matrix</location>
    </subcellularLocation>
</comment>
<evidence type="ECO:0000256" key="3">
    <source>
        <dbReference type="ARBA" id="ARBA00022473"/>
    </source>
</evidence>
<dbReference type="EMBL" id="KB097026">
    <property type="protein sequence ID" value="ESO00037.1"/>
    <property type="molecule type" value="Genomic_DNA"/>
</dbReference>
<dbReference type="InterPro" id="IPR005817">
    <property type="entry name" value="Wnt"/>
</dbReference>
<dbReference type="GO" id="GO:0005125">
    <property type="term" value="F:cytokine activity"/>
    <property type="evidence" value="ECO:0000318"/>
    <property type="project" value="GO_Central"/>
</dbReference>
<dbReference type="eggNOG" id="KOG3913">
    <property type="taxonomic scope" value="Eukaryota"/>
</dbReference>
<keyword evidence="8" id="KW-1015">Disulfide bond</keyword>
<dbReference type="GO" id="GO:0050793">
    <property type="term" value="P:regulation of developmental process"/>
    <property type="evidence" value="ECO:0007669"/>
    <property type="project" value="UniProtKB-ARBA"/>
</dbReference>
<dbReference type="EMBL" id="AMQM01005630">
    <property type="status" value="NOT_ANNOTATED_CDS"/>
    <property type="molecule type" value="Genomic_DNA"/>
</dbReference>
<evidence type="ECO:0000313" key="12">
    <source>
        <dbReference type="EMBL" id="ESO00037.1"/>
    </source>
</evidence>
<evidence type="ECO:0000256" key="2">
    <source>
        <dbReference type="ARBA" id="ARBA00005683"/>
    </source>
</evidence>
<evidence type="ECO:0000256" key="8">
    <source>
        <dbReference type="ARBA" id="ARBA00023157"/>
    </source>
</evidence>
<comment type="similarity">
    <text evidence="2 11">Belongs to the Wnt family.</text>
</comment>
<keyword evidence="7" id="KW-0732">Signal</keyword>
<keyword evidence="14" id="KW-1185">Reference proteome</keyword>
<dbReference type="FunFam" id="3.30.2460.20:FF:000005">
    <property type="entry name" value="Protein Wnt"/>
    <property type="match status" value="1"/>
</dbReference>
<proteinExistence type="inferred from homology"/>
<dbReference type="PROSITE" id="PS00246">
    <property type="entry name" value="WNT1"/>
    <property type="match status" value="1"/>
</dbReference>
<dbReference type="GeneID" id="20216208"/>
<keyword evidence="4" id="KW-0964">Secreted</keyword>
<evidence type="ECO:0000256" key="9">
    <source>
        <dbReference type="ARBA" id="ARBA00023180"/>
    </source>
</evidence>
<dbReference type="AlphaFoldDB" id="T1G560"/>
<dbReference type="PANTHER" id="PTHR12027">
    <property type="entry name" value="WNT RELATED"/>
    <property type="match status" value="1"/>
</dbReference>
<dbReference type="GO" id="GO:0045165">
    <property type="term" value="P:cell fate commitment"/>
    <property type="evidence" value="ECO:0000318"/>
    <property type="project" value="GO_Central"/>
</dbReference>
<protein>
    <recommendedName>
        <fullName evidence="11">Protein Wnt</fullName>
    </recommendedName>
</protein>
<evidence type="ECO:0000256" key="7">
    <source>
        <dbReference type="ARBA" id="ARBA00022729"/>
    </source>
</evidence>
<comment type="function">
    <text evidence="11">Ligand for members of the frizzled family of seven transmembrane receptors.</text>
</comment>